<evidence type="ECO:0000313" key="2">
    <source>
        <dbReference type="EMBL" id="KAK9134129.1"/>
    </source>
</evidence>
<dbReference type="EMBL" id="JBBNAF010000006">
    <property type="protein sequence ID" value="KAK9134129.1"/>
    <property type="molecule type" value="Genomic_DNA"/>
</dbReference>
<accession>A0AAP0JHL6</accession>
<protein>
    <submittedName>
        <fullName evidence="2">Uncharacterized protein</fullName>
    </submittedName>
</protein>
<gene>
    <name evidence="2" type="ORF">Syun_013459</name>
</gene>
<evidence type="ECO:0000313" key="3">
    <source>
        <dbReference type="Proteomes" id="UP001420932"/>
    </source>
</evidence>
<feature type="transmembrane region" description="Helical" evidence="1">
    <location>
        <begin position="6"/>
        <end position="26"/>
    </location>
</feature>
<reference evidence="2 3" key="1">
    <citation type="submission" date="2024-01" db="EMBL/GenBank/DDBJ databases">
        <title>Genome assemblies of Stephania.</title>
        <authorList>
            <person name="Yang L."/>
        </authorList>
    </citation>
    <scope>NUCLEOTIDE SEQUENCE [LARGE SCALE GENOMIC DNA]</scope>
    <source>
        <strain evidence="2">YNDBR</strain>
        <tissue evidence="2">Leaf</tissue>
    </source>
</reference>
<dbReference type="Proteomes" id="UP001420932">
    <property type="component" value="Unassembled WGS sequence"/>
</dbReference>
<keyword evidence="1" id="KW-0472">Membrane</keyword>
<sequence length="49" mass="5550">MAPISFEVCILLDVSFSISVLFFCMIKMHNSCCKIEVCIKLVSAYVILF</sequence>
<keyword evidence="1" id="KW-0812">Transmembrane</keyword>
<evidence type="ECO:0000256" key="1">
    <source>
        <dbReference type="SAM" id="Phobius"/>
    </source>
</evidence>
<comment type="caution">
    <text evidence="2">The sequence shown here is derived from an EMBL/GenBank/DDBJ whole genome shotgun (WGS) entry which is preliminary data.</text>
</comment>
<name>A0AAP0JHL6_9MAGN</name>
<keyword evidence="1" id="KW-1133">Transmembrane helix</keyword>
<organism evidence="2 3">
    <name type="scientific">Stephania yunnanensis</name>
    <dbReference type="NCBI Taxonomy" id="152371"/>
    <lineage>
        <taxon>Eukaryota</taxon>
        <taxon>Viridiplantae</taxon>
        <taxon>Streptophyta</taxon>
        <taxon>Embryophyta</taxon>
        <taxon>Tracheophyta</taxon>
        <taxon>Spermatophyta</taxon>
        <taxon>Magnoliopsida</taxon>
        <taxon>Ranunculales</taxon>
        <taxon>Menispermaceae</taxon>
        <taxon>Menispermoideae</taxon>
        <taxon>Cissampelideae</taxon>
        <taxon>Stephania</taxon>
    </lineage>
</organism>
<proteinExistence type="predicted"/>
<keyword evidence="3" id="KW-1185">Reference proteome</keyword>
<dbReference type="AlphaFoldDB" id="A0AAP0JHL6"/>